<evidence type="ECO:0000313" key="5">
    <source>
        <dbReference type="EMBL" id="GEA60832.1"/>
    </source>
</evidence>
<evidence type="ECO:0000256" key="2">
    <source>
        <dbReference type="ARBA" id="ARBA00023015"/>
    </source>
</evidence>
<dbReference type="InterPro" id="IPR036388">
    <property type="entry name" value="WH-like_DNA-bd_sf"/>
</dbReference>
<dbReference type="Pfam" id="PF00126">
    <property type="entry name" value="HTH_1"/>
    <property type="match status" value="1"/>
</dbReference>
<dbReference type="Gene3D" id="3.40.190.290">
    <property type="match status" value="1"/>
</dbReference>
<accession>A0A4Y3IP11</accession>
<dbReference type="SUPFAM" id="SSF53850">
    <property type="entry name" value="Periplasmic binding protein-like II"/>
    <property type="match status" value="1"/>
</dbReference>
<dbReference type="InterPro" id="IPR036390">
    <property type="entry name" value="WH_DNA-bd_sf"/>
</dbReference>
<dbReference type="GO" id="GO:0003700">
    <property type="term" value="F:DNA-binding transcription factor activity"/>
    <property type="evidence" value="ECO:0007669"/>
    <property type="project" value="InterPro"/>
</dbReference>
<dbReference type="Proteomes" id="UP000318242">
    <property type="component" value="Unassembled WGS sequence"/>
</dbReference>
<name>A0A4Y3IP11_9VIBR</name>
<gene>
    <name evidence="5" type="ORF">VCO01S_20250</name>
</gene>
<evidence type="ECO:0000256" key="1">
    <source>
        <dbReference type="ARBA" id="ARBA00009437"/>
    </source>
</evidence>
<comment type="similarity">
    <text evidence="1">Belongs to the LysR transcriptional regulatory family.</text>
</comment>
<evidence type="ECO:0000256" key="3">
    <source>
        <dbReference type="ARBA" id="ARBA00023163"/>
    </source>
</evidence>
<dbReference type="PANTHER" id="PTHR30126">
    <property type="entry name" value="HTH-TYPE TRANSCRIPTIONAL REGULATOR"/>
    <property type="match status" value="1"/>
</dbReference>
<dbReference type="PANTHER" id="PTHR30126:SF91">
    <property type="entry name" value="LYSR FAMILY TRANSCRIPTIONAL REGULATOR"/>
    <property type="match status" value="1"/>
</dbReference>
<sequence length="300" mass="33530">MNNLTLAQLNAFVTVARVNSFSKAAAALRKDRKTVSEHIENFEIDLGYPVFTKTGKVLSLTDKGEMLYRRAQLLWADVSAFERFATSLHSMSSERISICFDESIPAFWLKRIQASCHDIGVSVDLLKISREHGETLLRSGACQFGLFLAKGQVINAEFYWKALPHISMSAFARSGISIAASKLCTLRDLAKYKQRVFSTALSAQYQYPLMVSDDFVIENDLDILLDGLASGDSWAFLPNHLSQRIPEHISRINLDIAEGSQALQLQPVLIWASSKPPLYDQVFEIVNSLHSDGAEKLRSK</sequence>
<evidence type="ECO:0000259" key="4">
    <source>
        <dbReference type="PROSITE" id="PS50931"/>
    </source>
</evidence>
<dbReference type="Gene3D" id="1.10.10.10">
    <property type="entry name" value="Winged helix-like DNA-binding domain superfamily/Winged helix DNA-binding domain"/>
    <property type="match status" value="1"/>
</dbReference>
<keyword evidence="3" id="KW-0804">Transcription</keyword>
<protein>
    <submittedName>
        <fullName evidence="5">LysR family transcriptional regulator</fullName>
    </submittedName>
</protein>
<dbReference type="OrthoDB" id="196624at2"/>
<dbReference type="AlphaFoldDB" id="A0A4Y3IP11"/>
<dbReference type="SUPFAM" id="SSF46785">
    <property type="entry name" value="Winged helix' DNA-binding domain"/>
    <property type="match status" value="1"/>
</dbReference>
<feature type="domain" description="HTH lysR-type" evidence="4">
    <location>
        <begin position="4"/>
        <end position="61"/>
    </location>
</feature>
<dbReference type="PROSITE" id="PS50931">
    <property type="entry name" value="HTH_LYSR"/>
    <property type="match status" value="1"/>
</dbReference>
<organism evidence="5 6">
    <name type="scientific">Vibrio comitans NBRC 102076</name>
    <dbReference type="NCBI Taxonomy" id="1219078"/>
    <lineage>
        <taxon>Bacteria</taxon>
        <taxon>Pseudomonadati</taxon>
        <taxon>Pseudomonadota</taxon>
        <taxon>Gammaproteobacteria</taxon>
        <taxon>Vibrionales</taxon>
        <taxon>Vibrionaceae</taxon>
        <taxon>Vibrio</taxon>
    </lineage>
</organism>
<evidence type="ECO:0000313" key="6">
    <source>
        <dbReference type="Proteomes" id="UP000318242"/>
    </source>
</evidence>
<keyword evidence="2" id="KW-0805">Transcription regulation</keyword>
<dbReference type="InterPro" id="IPR000847">
    <property type="entry name" value="LysR_HTH_N"/>
</dbReference>
<dbReference type="GO" id="GO:0000976">
    <property type="term" value="F:transcription cis-regulatory region binding"/>
    <property type="evidence" value="ECO:0007669"/>
    <property type="project" value="TreeGrafter"/>
</dbReference>
<dbReference type="EMBL" id="BJLH01000008">
    <property type="protein sequence ID" value="GEA60832.1"/>
    <property type="molecule type" value="Genomic_DNA"/>
</dbReference>
<keyword evidence="6" id="KW-1185">Reference proteome</keyword>
<reference evidence="5 6" key="1">
    <citation type="submission" date="2019-06" db="EMBL/GenBank/DDBJ databases">
        <title>Whole genome shotgun sequence of Vibrio comitans NBRC 102076.</title>
        <authorList>
            <person name="Hosoyama A."/>
            <person name="Uohara A."/>
            <person name="Ohji S."/>
            <person name="Ichikawa N."/>
        </authorList>
    </citation>
    <scope>NUCLEOTIDE SEQUENCE [LARGE SCALE GENOMIC DNA]</scope>
    <source>
        <strain evidence="5 6">NBRC 102076</strain>
    </source>
</reference>
<comment type="caution">
    <text evidence="5">The sequence shown here is derived from an EMBL/GenBank/DDBJ whole genome shotgun (WGS) entry which is preliminary data.</text>
</comment>
<proteinExistence type="inferred from homology"/>
<dbReference type="RefSeq" id="WP_141271235.1">
    <property type="nucleotide sequence ID" value="NZ_BJLH01000008.1"/>
</dbReference>